<dbReference type="SUPFAM" id="SSF55144">
    <property type="entry name" value="LigT-like"/>
    <property type="match status" value="1"/>
</dbReference>
<evidence type="ECO:0000313" key="1">
    <source>
        <dbReference type="EMBL" id="MDP5275687.1"/>
    </source>
</evidence>
<dbReference type="EMBL" id="JAVAMP010000009">
    <property type="protein sequence ID" value="MDP5275687.1"/>
    <property type="molecule type" value="Genomic_DNA"/>
</dbReference>
<name>A0ABT9J2L2_9BACL</name>
<dbReference type="InterPro" id="IPR009097">
    <property type="entry name" value="Cyclic_Pdiesterase"/>
</dbReference>
<keyword evidence="1" id="KW-0436">Ligase</keyword>
<reference evidence="1 2" key="1">
    <citation type="submission" date="2023-08" db="EMBL/GenBank/DDBJ databases">
        <authorList>
            <person name="Park J.-S."/>
        </authorList>
    </citation>
    <scope>NUCLEOTIDE SEQUENCE [LARGE SCALE GENOMIC DNA]</scope>
    <source>
        <strain evidence="1 2">2205SS18-9</strain>
    </source>
</reference>
<proteinExistence type="predicted"/>
<dbReference type="Gene3D" id="3.90.1140.10">
    <property type="entry name" value="Cyclic phosphodiesterase"/>
    <property type="match status" value="1"/>
</dbReference>
<protein>
    <submittedName>
        <fullName evidence="1">2'-5' RNA ligase family protein</fullName>
    </submittedName>
</protein>
<dbReference type="Pfam" id="PF13563">
    <property type="entry name" value="2_5_RNA_ligase2"/>
    <property type="match status" value="1"/>
</dbReference>
<organism evidence="1 2">
    <name type="scientific">Chengkuizengella axinellae</name>
    <dbReference type="NCBI Taxonomy" id="3064388"/>
    <lineage>
        <taxon>Bacteria</taxon>
        <taxon>Bacillati</taxon>
        <taxon>Bacillota</taxon>
        <taxon>Bacilli</taxon>
        <taxon>Bacillales</taxon>
        <taxon>Paenibacillaceae</taxon>
        <taxon>Chengkuizengella</taxon>
    </lineage>
</organism>
<dbReference type="RefSeq" id="WP_305992997.1">
    <property type="nucleotide sequence ID" value="NZ_JAVAMP010000009.1"/>
</dbReference>
<comment type="caution">
    <text evidence="1">The sequence shown here is derived from an EMBL/GenBank/DDBJ whole genome shotgun (WGS) entry which is preliminary data.</text>
</comment>
<sequence length="174" mass="20101">MKYFIGIVPPENIKNELIHFQEQWGSKMNIEPHITVKAQGGLTSDGNWLHDIKRVCGDFPSFDLTLREPALFGQSVLYLRVDSNKVHKLHKSLVKAISPSEEMIIQYFELEAYIPHLTIGLTEWGLSEKELSNMKHKAVEQIKLDQTFAVTYVRIYKQDDSNTYDKLIDIPLLK</sequence>
<evidence type="ECO:0000313" key="2">
    <source>
        <dbReference type="Proteomes" id="UP001231941"/>
    </source>
</evidence>
<keyword evidence="2" id="KW-1185">Reference proteome</keyword>
<accession>A0ABT9J2L2</accession>
<dbReference type="GO" id="GO:0016874">
    <property type="term" value="F:ligase activity"/>
    <property type="evidence" value="ECO:0007669"/>
    <property type="project" value="UniProtKB-KW"/>
</dbReference>
<gene>
    <name evidence="1" type="ORF">Q5Y73_16375</name>
</gene>
<dbReference type="Proteomes" id="UP001231941">
    <property type="component" value="Unassembled WGS sequence"/>
</dbReference>